<evidence type="ECO:0000256" key="3">
    <source>
        <dbReference type="ARBA" id="ARBA00022729"/>
    </source>
</evidence>
<dbReference type="Pfam" id="PF12115">
    <property type="entry name" value="Salp15"/>
    <property type="match status" value="1"/>
</dbReference>
<comment type="similarity">
    <text evidence="5">Belongs to the salp15 family.</text>
</comment>
<sequence>MKNTGFSFFIIQTARPIAAMVVLFAICKPIAAGVDITGAESLALNCEDKIRALCNHTQHGQLQKINVALRQCTATCTYRPASKPYTEEVGGVLVWKYQYEGVTLPQGMPCALNAECDKDGKCICDFCTKNININNPKMNLRNAKVPLP</sequence>
<evidence type="ECO:0000256" key="5">
    <source>
        <dbReference type="ARBA" id="ARBA00034321"/>
    </source>
</evidence>
<accession>V5I3G5</accession>
<evidence type="ECO:0000256" key="4">
    <source>
        <dbReference type="ARBA" id="ARBA00023180"/>
    </source>
</evidence>
<dbReference type="InterPro" id="IPR021971">
    <property type="entry name" value="Salp15"/>
</dbReference>
<keyword evidence="4" id="KW-0325">Glycoprotein</keyword>
<protein>
    <submittedName>
        <fullName evidence="6">Putative 1</fullName>
    </submittedName>
</protein>
<evidence type="ECO:0000256" key="2">
    <source>
        <dbReference type="ARBA" id="ARBA00022525"/>
    </source>
</evidence>
<keyword evidence="2" id="KW-0964">Secreted</keyword>
<comment type="subcellular location">
    <subcellularLocation>
        <location evidence="1">Secreted</location>
    </subcellularLocation>
</comment>
<organism evidence="6">
    <name type="scientific">Ixodes ricinus</name>
    <name type="common">Common tick</name>
    <name type="synonym">Acarus ricinus</name>
    <dbReference type="NCBI Taxonomy" id="34613"/>
    <lineage>
        <taxon>Eukaryota</taxon>
        <taxon>Metazoa</taxon>
        <taxon>Ecdysozoa</taxon>
        <taxon>Arthropoda</taxon>
        <taxon>Chelicerata</taxon>
        <taxon>Arachnida</taxon>
        <taxon>Acari</taxon>
        <taxon>Parasitiformes</taxon>
        <taxon>Ixodida</taxon>
        <taxon>Ixodoidea</taxon>
        <taxon>Ixodidae</taxon>
        <taxon>Ixodinae</taxon>
        <taxon>Ixodes</taxon>
    </lineage>
</organism>
<name>V5I3G5_IXORI</name>
<dbReference type="AlphaFoldDB" id="V5I3G5"/>
<keyword evidence="3" id="KW-0732">Signal</keyword>
<proteinExistence type="evidence at transcript level"/>
<evidence type="ECO:0000313" key="6">
    <source>
        <dbReference type="EMBL" id="JAB82398.1"/>
    </source>
</evidence>
<reference evidence="6" key="1">
    <citation type="journal article" date="2015" name="Sci. Rep.">
        <title>Tissue- and time-dependent transcription in Ixodes ricinus salivary glands and midguts when blood feeding on the vertebrate host.</title>
        <authorList>
            <person name="Kotsyfakis M."/>
            <person name="Schwarz A."/>
            <person name="Erhart J."/>
            <person name="Ribeiro J.M."/>
        </authorList>
    </citation>
    <scope>NUCLEOTIDE SEQUENCE</scope>
    <source>
        <tissue evidence="6">Salivary gland and midgut</tissue>
    </source>
</reference>
<evidence type="ECO:0000256" key="1">
    <source>
        <dbReference type="ARBA" id="ARBA00004613"/>
    </source>
</evidence>
<dbReference type="GO" id="GO:0005576">
    <property type="term" value="C:extracellular region"/>
    <property type="evidence" value="ECO:0007669"/>
    <property type="project" value="UniProtKB-SubCell"/>
</dbReference>
<dbReference type="EMBL" id="GANP01002070">
    <property type="protein sequence ID" value="JAB82398.1"/>
    <property type="molecule type" value="mRNA"/>
</dbReference>